<name>A0ACC0VM48_9STRA</name>
<reference evidence="1 2" key="1">
    <citation type="journal article" date="2022" name="bioRxiv">
        <title>The genome of the oomycete Peronosclerospora sorghi, a cosmopolitan pathogen of maize and sorghum, is inflated with dispersed pseudogenes.</title>
        <authorList>
            <person name="Fletcher K."/>
            <person name="Martin F."/>
            <person name="Isakeit T."/>
            <person name="Cavanaugh K."/>
            <person name="Magill C."/>
            <person name="Michelmore R."/>
        </authorList>
    </citation>
    <scope>NUCLEOTIDE SEQUENCE [LARGE SCALE GENOMIC DNA]</scope>
    <source>
        <strain evidence="1">P6</strain>
    </source>
</reference>
<proteinExistence type="predicted"/>
<protein>
    <submittedName>
        <fullName evidence="1">Uncharacterized protein</fullName>
    </submittedName>
</protein>
<comment type="caution">
    <text evidence="1">The sequence shown here is derived from an EMBL/GenBank/DDBJ whole genome shotgun (WGS) entry which is preliminary data.</text>
</comment>
<gene>
    <name evidence="1" type="ORF">PsorP6_016340</name>
</gene>
<evidence type="ECO:0000313" key="2">
    <source>
        <dbReference type="Proteomes" id="UP001163321"/>
    </source>
</evidence>
<evidence type="ECO:0000313" key="1">
    <source>
        <dbReference type="EMBL" id="KAI9906798.1"/>
    </source>
</evidence>
<organism evidence="1 2">
    <name type="scientific">Peronosclerospora sorghi</name>
    <dbReference type="NCBI Taxonomy" id="230839"/>
    <lineage>
        <taxon>Eukaryota</taxon>
        <taxon>Sar</taxon>
        <taxon>Stramenopiles</taxon>
        <taxon>Oomycota</taxon>
        <taxon>Peronosporomycetes</taxon>
        <taxon>Peronosporales</taxon>
        <taxon>Peronosporaceae</taxon>
        <taxon>Peronosclerospora</taxon>
    </lineage>
</organism>
<keyword evidence="2" id="KW-1185">Reference proteome</keyword>
<dbReference type="Proteomes" id="UP001163321">
    <property type="component" value="Chromosome 8"/>
</dbReference>
<sequence>MVKAALITMAELIVHQKYPVSPCKAIIGGPLWLAAPNSSSTQHQHITEWLSDSGATHHLFTDRNFLFVTESANLTIKVANSDTTMSKLKGNYLLETNVDGTKRSILLTNVFFCESLAKIFCP</sequence>
<dbReference type="EMBL" id="CM047587">
    <property type="protein sequence ID" value="KAI9906798.1"/>
    <property type="molecule type" value="Genomic_DNA"/>
</dbReference>
<accession>A0ACC0VM48</accession>